<dbReference type="PROSITE" id="PS00237">
    <property type="entry name" value="G_PROTEIN_RECEP_F1_1"/>
    <property type="match status" value="1"/>
</dbReference>
<dbReference type="PRINTS" id="PR00237">
    <property type="entry name" value="GPCRRHODOPSN"/>
</dbReference>
<accession>A0AAN8KF02</accession>
<dbReference type="PANTHER" id="PTHR46048">
    <property type="entry name" value="HYDROXYCARBOXYLIC ACID RECEPTOR 2"/>
    <property type="match status" value="1"/>
</dbReference>
<keyword evidence="2 8" id="KW-0812">Transmembrane</keyword>
<dbReference type="InterPro" id="IPR017452">
    <property type="entry name" value="GPCR_Rhodpsn_7TM"/>
</dbReference>
<comment type="subcellular location">
    <subcellularLocation>
        <location evidence="1">Membrane</location>
        <topology evidence="1">Multi-pass membrane protein</topology>
    </subcellularLocation>
</comment>
<organism evidence="11 12">
    <name type="scientific">Coregonus suidteri</name>
    <dbReference type="NCBI Taxonomy" id="861788"/>
    <lineage>
        <taxon>Eukaryota</taxon>
        <taxon>Metazoa</taxon>
        <taxon>Chordata</taxon>
        <taxon>Craniata</taxon>
        <taxon>Vertebrata</taxon>
        <taxon>Euteleostomi</taxon>
        <taxon>Actinopterygii</taxon>
        <taxon>Neopterygii</taxon>
        <taxon>Teleostei</taxon>
        <taxon>Protacanthopterygii</taxon>
        <taxon>Salmoniformes</taxon>
        <taxon>Salmonidae</taxon>
        <taxon>Coregoninae</taxon>
        <taxon>Coregonus</taxon>
    </lineage>
</organism>
<dbReference type="GO" id="GO:0004930">
    <property type="term" value="F:G protein-coupled receptor activity"/>
    <property type="evidence" value="ECO:0007669"/>
    <property type="project" value="UniProtKB-KW"/>
</dbReference>
<dbReference type="InterPro" id="IPR051893">
    <property type="entry name" value="HCARs"/>
</dbReference>
<dbReference type="EMBL" id="JAGTTL010000036">
    <property type="protein sequence ID" value="KAK6293484.1"/>
    <property type="molecule type" value="Genomic_DNA"/>
</dbReference>
<keyword evidence="12" id="KW-1185">Reference proteome</keyword>
<evidence type="ECO:0000256" key="2">
    <source>
        <dbReference type="ARBA" id="ARBA00022692"/>
    </source>
</evidence>
<evidence type="ECO:0000256" key="1">
    <source>
        <dbReference type="ARBA" id="ARBA00004141"/>
    </source>
</evidence>
<dbReference type="Proteomes" id="UP001356427">
    <property type="component" value="Unassembled WGS sequence"/>
</dbReference>
<keyword evidence="3 9" id="KW-1133">Transmembrane helix</keyword>
<keyword evidence="4 8" id="KW-0297">G-protein coupled receptor</keyword>
<reference evidence="11 12" key="1">
    <citation type="submission" date="2021-04" db="EMBL/GenBank/DDBJ databases">
        <authorList>
            <person name="De Guttry C."/>
            <person name="Zahm M."/>
            <person name="Klopp C."/>
            <person name="Cabau C."/>
            <person name="Louis A."/>
            <person name="Berthelot C."/>
            <person name="Parey E."/>
            <person name="Roest Crollius H."/>
            <person name="Montfort J."/>
            <person name="Robinson-Rechavi M."/>
            <person name="Bucao C."/>
            <person name="Bouchez O."/>
            <person name="Gislard M."/>
            <person name="Lluch J."/>
            <person name="Milhes M."/>
            <person name="Lampietro C."/>
            <person name="Lopez Roques C."/>
            <person name="Donnadieu C."/>
            <person name="Braasch I."/>
            <person name="Desvignes T."/>
            <person name="Postlethwait J."/>
            <person name="Bobe J."/>
            <person name="Wedekind C."/>
            <person name="Guiguen Y."/>
        </authorList>
    </citation>
    <scope>NUCLEOTIDE SEQUENCE [LARGE SCALE GENOMIC DNA]</scope>
    <source>
        <strain evidence="11">Cs_M1</strain>
        <tissue evidence="11">Blood</tissue>
    </source>
</reference>
<feature type="transmembrane region" description="Helical" evidence="9">
    <location>
        <begin position="148"/>
        <end position="168"/>
    </location>
</feature>
<evidence type="ECO:0000256" key="5">
    <source>
        <dbReference type="ARBA" id="ARBA00023136"/>
    </source>
</evidence>
<dbReference type="InterPro" id="IPR000276">
    <property type="entry name" value="GPCR_Rhodpsn"/>
</dbReference>
<feature type="transmembrane region" description="Helical" evidence="9">
    <location>
        <begin position="33"/>
        <end position="56"/>
    </location>
</feature>
<keyword evidence="5 9" id="KW-0472">Membrane</keyword>
<comment type="similarity">
    <text evidence="8">Belongs to the G-protein coupled receptor 1 family.</text>
</comment>
<evidence type="ECO:0000313" key="11">
    <source>
        <dbReference type="EMBL" id="KAK6293484.1"/>
    </source>
</evidence>
<keyword evidence="7 8" id="KW-0807">Transducer</keyword>
<dbReference type="PANTHER" id="PTHR46048:SF10">
    <property type="entry name" value="HYDROXYCARBOXYLIC ACID RECEPTOR 1-4-RELATED"/>
    <property type="match status" value="1"/>
</dbReference>
<dbReference type="GO" id="GO:0005886">
    <property type="term" value="C:plasma membrane"/>
    <property type="evidence" value="ECO:0007669"/>
    <property type="project" value="TreeGrafter"/>
</dbReference>
<evidence type="ECO:0000256" key="9">
    <source>
        <dbReference type="SAM" id="Phobius"/>
    </source>
</evidence>
<evidence type="ECO:0000256" key="6">
    <source>
        <dbReference type="ARBA" id="ARBA00023170"/>
    </source>
</evidence>
<dbReference type="Pfam" id="PF00001">
    <property type="entry name" value="7tm_1"/>
    <property type="match status" value="1"/>
</dbReference>
<evidence type="ECO:0000256" key="8">
    <source>
        <dbReference type="RuleBase" id="RU000688"/>
    </source>
</evidence>
<evidence type="ECO:0000256" key="7">
    <source>
        <dbReference type="ARBA" id="ARBA00023224"/>
    </source>
</evidence>
<keyword evidence="6 8" id="KW-0675">Receptor</keyword>
<name>A0AAN8KF02_9TELE</name>
<evidence type="ECO:0000259" key="10">
    <source>
        <dbReference type="PROSITE" id="PS50262"/>
    </source>
</evidence>
<dbReference type="Gene3D" id="1.20.1070.10">
    <property type="entry name" value="Rhodopsin 7-helix transmembrane proteins"/>
    <property type="match status" value="1"/>
</dbReference>
<sequence>MMAEVATVPCINSTGKLNQSFHCLSTQDLVANILPPVLIIELLVGLPGNGVALWIFTCRLKTWRANTLFLFNLVLADFLLLICLPFRIDNLFRGEHWVFGQAWCRINLFMLAVNRSASIAFMTTVAFDRYFKVVHPHHRINHMTSTQAGWVAGVIWAVVISLRLPLLATDLLKQEGSMCLCRSFSSYTVIPPAIQLHYMVFIWEFFLPLLLLLFCSARIFCILRQRQLDKEQKVRRAIRVVGMIVAVFVLCFFPGIATGMVSLYIKKFRPRDCVSYNMAGQLFSLSIGFTYLNSTLDPVIYCLSSSMFRNSLKSSINKLGLVEMRLSRRGSMTSDG</sequence>
<dbReference type="SUPFAM" id="SSF81321">
    <property type="entry name" value="Family A G protein-coupled receptor-like"/>
    <property type="match status" value="1"/>
</dbReference>
<feature type="domain" description="G-protein coupled receptors family 1 profile" evidence="10">
    <location>
        <begin position="48"/>
        <end position="301"/>
    </location>
</feature>
<gene>
    <name evidence="11" type="ORF">J4Q44_G00358100</name>
</gene>
<feature type="transmembrane region" description="Helical" evidence="9">
    <location>
        <begin position="285"/>
        <end position="303"/>
    </location>
</feature>
<feature type="transmembrane region" description="Helical" evidence="9">
    <location>
        <begin position="196"/>
        <end position="220"/>
    </location>
</feature>
<dbReference type="AlphaFoldDB" id="A0AAN8KF02"/>
<dbReference type="CDD" id="cd14991">
    <property type="entry name" value="7tmA_HCAR-like"/>
    <property type="match status" value="1"/>
</dbReference>
<evidence type="ECO:0000256" key="3">
    <source>
        <dbReference type="ARBA" id="ARBA00022989"/>
    </source>
</evidence>
<feature type="transmembrane region" description="Helical" evidence="9">
    <location>
        <begin position="68"/>
        <end position="88"/>
    </location>
</feature>
<proteinExistence type="inferred from homology"/>
<feature type="transmembrane region" description="Helical" evidence="9">
    <location>
        <begin position="240"/>
        <end position="265"/>
    </location>
</feature>
<evidence type="ECO:0000256" key="4">
    <source>
        <dbReference type="ARBA" id="ARBA00023040"/>
    </source>
</evidence>
<dbReference type="PROSITE" id="PS50262">
    <property type="entry name" value="G_PROTEIN_RECEP_F1_2"/>
    <property type="match status" value="1"/>
</dbReference>
<comment type="caution">
    <text evidence="11">The sequence shown here is derived from an EMBL/GenBank/DDBJ whole genome shotgun (WGS) entry which is preliminary data.</text>
</comment>
<protein>
    <recommendedName>
        <fullName evidence="10">G-protein coupled receptors family 1 profile domain-containing protein</fullName>
    </recommendedName>
</protein>
<evidence type="ECO:0000313" key="12">
    <source>
        <dbReference type="Proteomes" id="UP001356427"/>
    </source>
</evidence>
<feature type="transmembrane region" description="Helical" evidence="9">
    <location>
        <begin position="108"/>
        <end position="127"/>
    </location>
</feature>